<keyword evidence="2" id="KW-1185">Reference proteome</keyword>
<protein>
    <submittedName>
        <fullName evidence="1">Uncharacterized protein</fullName>
    </submittedName>
</protein>
<dbReference type="InParanoid" id="E1ZF45"/>
<dbReference type="SUPFAM" id="SSF48403">
    <property type="entry name" value="Ankyrin repeat"/>
    <property type="match status" value="1"/>
</dbReference>
<accession>E1ZF45</accession>
<gene>
    <name evidence="1" type="ORF">CHLNCDRAFT_133727</name>
</gene>
<proteinExistence type="predicted"/>
<dbReference type="EMBL" id="GL433844">
    <property type="protein sequence ID" value="EFN55606.1"/>
    <property type="molecule type" value="Genomic_DNA"/>
</dbReference>
<dbReference type="RefSeq" id="XP_005847708.1">
    <property type="nucleotide sequence ID" value="XM_005847646.1"/>
</dbReference>
<dbReference type="KEGG" id="cvr:CHLNCDRAFT_133727"/>
<evidence type="ECO:0000313" key="1">
    <source>
        <dbReference type="EMBL" id="EFN55606.1"/>
    </source>
</evidence>
<dbReference type="InterPro" id="IPR036770">
    <property type="entry name" value="Ankyrin_rpt-contain_sf"/>
</dbReference>
<dbReference type="Gene3D" id="1.25.40.20">
    <property type="entry name" value="Ankyrin repeat-containing domain"/>
    <property type="match status" value="1"/>
</dbReference>
<dbReference type="GeneID" id="17354946"/>
<sequence>MAAAGGDKIIVRALLAAGADPGAHLTVPPTSFTTPASVADEYGHPEVAQLLLSATAARAEKATANGAAAPDVPEGNGRG</sequence>
<dbReference type="Proteomes" id="UP000008141">
    <property type="component" value="Unassembled WGS sequence"/>
</dbReference>
<name>E1ZF45_CHLVA</name>
<dbReference type="AlphaFoldDB" id="E1ZF45"/>
<evidence type="ECO:0000313" key="2">
    <source>
        <dbReference type="Proteomes" id="UP000008141"/>
    </source>
</evidence>
<reference evidence="1 2" key="1">
    <citation type="journal article" date="2010" name="Plant Cell">
        <title>The Chlorella variabilis NC64A genome reveals adaptation to photosymbiosis, coevolution with viruses, and cryptic sex.</title>
        <authorList>
            <person name="Blanc G."/>
            <person name="Duncan G."/>
            <person name="Agarkova I."/>
            <person name="Borodovsky M."/>
            <person name="Gurnon J."/>
            <person name="Kuo A."/>
            <person name="Lindquist E."/>
            <person name="Lucas S."/>
            <person name="Pangilinan J."/>
            <person name="Polle J."/>
            <person name="Salamov A."/>
            <person name="Terry A."/>
            <person name="Yamada T."/>
            <person name="Dunigan D.D."/>
            <person name="Grigoriev I.V."/>
            <person name="Claverie J.M."/>
            <person name="Van Etten J.L."/>
        </authorList>
    </citation>
    <scope>NUCLEOTIDE SEQUENCE [LARGE SCALE GENOMIC DNA]</scope>
    <source>
        <strain evidence="1 2">NC64A</strain>
    </source>
</reference>
<organism evidence="2">
    <name type="scientific">Chlorella variabilis</name>
    <name type="common">Green alga</name>
    <dbReference type="NCBI Taxonomy" id="554065"/>
    <lineage>
        <taxon>Eukaryota</taxon>
        <taxon>Viridiplantae</taxon>
        <taxon>Chlorophyta</taxon>
        <taxon>core chlorophytes</taxon>
        <taxon>Trebouxiophyceae</taxon>
        <taxon>Chlorellales</taxon>
        <taxon>Chlorellaceae</taxon>
        <taxon>Chlorella clade</taxon>
        <taxon>Chlorella</taxon>
    </lineage>
</organism>